<sequence length="135" mass="15886">MICAATSFYVRCSYKRPCIVWALPDEREVATLERQVIAANEEARLEAERKQAAALDPTTPEYRELTAFNEEIDKYNRDFKSRHPGHKGMKGLKKRRSPKQFFKHEIFTYNVDGKGMDAIWFAEQILKKQLFPYYC</sequence>
<organism evidence="1 2">
    <name type="scientific">Trematosphaeria pertusa</name>
    <dbReference type="NCBI Taxonomy" id="390896"/>
    <lineage>
        <taxon>Eukaryota</taxon>
        <taxon>Fungi</taxon>
        <taxon>Dikarya</taxon>
        <taxon>Ascomycota</taxon>
        <taxon>Pezizomycotina</taxon>
        <taxon>Dothideomycetes</taxon>
        <taxon>Pleosporomycetidae</taxon>
        <taxon>Pleosporales</taxon>
        <taxon>Massarineae</taxon>
        <taxon>Trematosphaeriaceae</taxon>
        <taxon>Trematosphaeria</taxon>
    </lineage>
</organism>
<accession>A0A6A6IPC8</accession>
<name>A0A6A6IPC8_9PLEO</name>
<dbReference type="OrthoDB" id="5410741at2759"/>
<dbReference type="AlphaFoldDB" id="A0A6A6IPC8"/>
<protein>
    <submittedName>
        <fullName evidence="1">Uncharacterized protein</fullName>
    </submittedName>
</protein>
<dbReference type="RefSeq" id="XP_033686454.1">
    <property type="nucleotide sequence ID" value="XM_033828733.1"/>
</dbReference>
<gene>
    <name evidence="1" type="ORF">BU26DRAFT_518104</name>
</gene>
<dbReference type="GeneID" id="54582063"/>
<evidence type="ECO:0000313" key="1">
    <source>
        <dbReference type="EMBL" id="KAF2251450.1"/>
    </source>
</evidence>
<dbReference type="Proteomes" id="UP000800094">
    <property type="component" value="Unassembled WGS sequence"/>
</dbReference>
<evidence type="ECO:0000313" key="2">
    <source>
        <dbReference type="Proteomes" id="UP000800094"/>
    </source>
</evidence>
<proteinExistence type="predicted"/>
<keyword evidence="2" id="KW-1185">Reference proteome</keyword>
<reference evidence="1" key="1">
    <citation type="journal article" date="2020" name="Stud. Mycol.">
        <title>101 Dothideomycetes genomes: a test case for predicting lifestyles and emergence of pathogens.</title>
        <authorList>
            <person name="Haridas S."/>
            <person name="Albert R."/>
            <person name="Binder M."/>
            <person name="Bloem J."/>
            <person name="Labutti K."/>
            <person name="Salamov A."/>
            <person name="Andreopoulos B."/>
            <person name="Baker S."/>
            <person name="Barry K."/>
            <person name="Bills G."/>
            <person name="Bluhm B."/>
            <person name="Cannon C."/>
            <person name="Castanera R."/>
            <person name="Culley D."/>
            <person name="Daum C."/>
            <person name="Ezra D."/>
            <person name="Gonzalez J."/>
            <person name="Henrissat B."/>
            <person name="Kuo A."/>
            <person name="Liang C."/>
            <person name="Lipzen A."/>
            <person name="Lutzoni F."/>
            <person name="Magnuson J."/>
            <person name="Mondo S."/>
            <person name="Nolan M."/>
            <person name="Ohm R."/>
            <person name="Pangilinan J."/>
            <person name="Park H.-J."/>
            <person name="Ramirez L."/>
            <person name="Alfaro M."/>
            <person name="Sun H."/>
            <person name="Tritt A."/>
            <person name="Yoshinaga Y."/>
            <person name="Zwiers L.-H."/>
            <person name="Turgeon B."/>
            <person name="Goodwin S."/>
            <person name="Spatafora J."/>
            <person name="Crous P."/>
            <person name="Grigoriev I."/>
        </authorList>
    </citation>
    <scope>NUCLEOTIDE SEQUENCE</scope>
    <source>
        <strain evidence="1">CBS 122368</strain>
    </source>
</reference>
<dbReference type="EMBL" id="ML987193">
    <property type="protein sequence ID" value="KAF2251450.1"/>
    <property type="molecule type" value="Genomic_DNA"/>
</dbReference>